<evidence type="ECO:0000256" key="2">
    <source>
        <dbReference type="ARBA" id="ARBA00004906"/>
    </source>
</evidence>
<evidence type="ECO:0000313" key="12">
    <source>
        <dbReference type="EMBL" id="CAH9078125.1"/>
    </source>
</evidence>
<evidence type="ECO:0000256" key="7">
    <source>
        <dbReference type="ARBA" id="ARBA00022786"/>
    </source>
</evidence>
<evidence type="ECO:0000256" key="6">
    <source>
        <dbReference type="ARBA" id="ARBA00022771"/>
    </source>
</evidence>
<reference evidence="12" key="1">
    <citation type="submission" date="2022-07" db="EMBL/GenBank/DDBJ databases">
        <authorList>
            <person name="Macas J."/>
            <person name="Novak P."/>
            <person name="Neumann P."/>
        </authorList>
    </citation>
    <scope>NUCLEOTIDE SEQUENCE</scope>
</reference>
<feature type="region of interest" description="Disordered" evidence="10">
    <location>
        <begin position="1"/>
        <end position="25"/>
    </location>
</feature>
<dbReference type="SUPFAM" id="SSF57850">
    <property type="entry name" value="RING/U-box"/>
    <property type="match status" value="1"/>
</dbReference>
<dbReference type="OrthoDB" id="8062037at2759"/>
<organism evidence="12 13">
    <name type="scientific">Cuscuta europaea</name>
    <name type="common">European dodder</name>
    <dbReference type="NCBI Taxonomy" id="41803"/>
    <lineage>
        <taxon>Eukaryota</taxon>
        <taxon>Viridiplantae</taxon>
        <taxon>Streptophyta</taxon>
        <taxon>Embryophyta</taxon>
        <taxon>Tracheophyta</taxon>
        <taxon>Spermatophyta</taxon>
        <taxon>Magnoliopsida</taxon>
        <taxon>eudicotyledons</taxon>
        <taxon>Gunneridae</taxon>
        <taxon>Pentapetalae</taxon>
        <taxon>asterids</taxon>
        <taxon>lamiids</taxon>
        <taxon>Solanales</taxon>
        <taxon>Convolvulaceae</taxon>
        <taxon>Cuscuteae</taxon>
        <taxon>Cuscuta</taxon>
        <taxon>Cuscuta subgen. Cuscuta</taxon>
    </lineage>
</organism>
<dbReference type="InterPro" id="IPR013083">
    <property type="entry name" value="Znf_RING/FYVE/PHD"/>
</dbReference>
<evidence type="ECO:0000256" key="4">
    <source>
        <dbReference type="ARBA" id="ARBA00022679"/>
    </source>
</evidence>
<dbReference type="GO" id="GO:0061630">
    <property type="term" value="F:ubiquitin protein ligase activity"/>
    <property type="evidence" value="ECO:0007669"/>
    <property type="project" value="UniProtKB-EC"/>
</dbReference>
<evidence type="ECO:0000256" key="5">
    <source>
        <dbReference type="ARBA" id="ARBA00022723"/>
    </source>
</evidence>
<dbReference type="FunFam" id="3.30.40.10:FF:000309">
    <property type="entry name" value="E3 ubiquitin-protein ligase MBR2"/>
    <property type="match status" value="1"/>
</dbReference>
<name>A0A9P0YV67_CUSEU</name>
<dbReference type="PROSITE" id="PS50089">
    <property type="entry name" value="ZF_RING_2"/>
    <property type="match status" value="1"/>
</dbReference>
<dbReference type="GO" id="GO:0008270">
    <property type="term" value="F:zinc ion binding"/>
    <property type="evidence" value="ECO:0007669"/>
    <property type="project" value="UniProtKB-KW"/>
</dbReference>
<evidence type="ECO:0000256" key="3">
    <source>
        <dbReference type="ARBA" id="ARBA00012483"/>
    </source>
</evidence>
<dbReference type="Gene3D" id="3.30.40.10">
    <property type="entry name" value="Zinc/RING finger domain, C3HC4 (zinc finger)"/>
    <property type="match status" value="1"/>
</dbReference>
<dbReference type="Proteomes" id="UP001152484">
    <property type="component" value="Unassembled WGS sequence"/>
</dbReference>
<comment type="pathway">
    <text evidence="2">Protein modification; protein ubiquitination.</text>
</comment>
<dbReference type="InterPro" id="IPR045191">
    <property type="entry name" value="MBR1/2-like"/>
</dbReference>
<dbReference type="Pfam" id="PF13639">
    <property type="entry name" value="zf-RING_2"/>
    <property type="match status" value="1"/>
</dbReference>
<sequence length="605" mass="65326">MQGKRGAVGSLPETLDFAHGPSSGSDALGQPVCWNNLRSSAQNRLPDYVVSPNNTYSASATNQERPNLINWSLGESSSTLVQSQLCENEPKMGGGHDWSSSSTTASTNALLMNNVEVNSEVDDTNADDECQLLEFMSTFEPGAPPNQRMLPGSSSSAGPLAEQSGVRPGSSGEGRRLSRKRKAFEGQSSGSGSLGCFQHPESCVWQHNISSSSNIPPPAPNTNNGSANVAEQINPRLGLSIGSNASRTAEISRRNLRLRMNAANQQRSVPRNLFQLESQPGNATPQGQPLVAGPFPSMHRHVIPSSYVLSSGERDLLAQSVGESSTSRGIPRSITQQNLLFTPSGPIVSPQSASPSLLPSRAVLPQYPRLPAEFVRRSLQTSASASDSGHPSNSSSPQVHASLQEIAALSGGNLMNRPSGSRSGMLLERHMDGSSAVPYSWRTLAAAGEGRRSRLVSEIHNVLDLMRRGEGLRVEDVMILDPSVFFGMAGTHDRHRDMRLDVDNMSYEELLALEERIGNVCTGLSEEVILKHLKRQKYTCMATQEEENPAEREPCCICQEEYNEGDELGILDCGHEYHTQCVKQWLKQKNVCPICKTTALAAAAT</sequence>
<feature type="region of interest" description="Disordered" evidence="10">
    <location>
        <begin position="379"/>
        <end position="400"/>
    </location>
</feature>
<dbReference type="EC" id="2.3.2.27" evidence="3"/>
<protein>
    <recommendedName>
        <fullName evidence="3">RING-type E3 ubiquitin transferase</fullName>
        <ecNumber evidence="3">2.3.2.27</ecNumber>
    </recommendedName>
</protein>
<keyword evidence="4" id="KW-0808">Transferase</keyword>
<evidence type="ECO:0000256" key="8">
    <source>
        <dbReference type="ARBA" id="ARBA00022833"/>
    </source>
</evidence>
<keyword evidence="8" id="KW-0862">Zinc</keyword>
<keyword evidence="7" id="KW-0833">Ubl conjugation pathway</keyword>
<dbReference type="InterPro" id="IPR001841">
    <property type="entry name" value="Znf_RING"/>
</dbReference>
<dbReference type="GO" id="GO:0043161">
    <property type="term" value="P:proteasome-mediated ubiquitin-dependent protein catabolic process"/>
    <property type="evidence" value="ECO:0007669"/>
    <property type="project" value="UniProtKB-ARBA"/>
</dbReference>
<dbReference type="EMBL" id="CAMAPE010000010">
    <property type="protein sequence ID" value="CAH9078125.1"/>
    <property type="molecule type" value="Genomic_DNA"/>
</dbReference>
<evidence type="ECO:0000259" key="11">
    <source>
        <dbReference type="PROSITE" id="PS50089"/>
    </source>
</evidence>
<keyword evidence="13" id="KW-1185">Reference proteome</keyword>
<dbReference type="SMART" id="SM00184">
    <property type="entry name" value="RING"/>
    <property type="match status" value="1"/>
</dbReference>
<feature type="region of interest" description="Disordered" evidence="10">
    <location>
        <begin position="138"/>
        <end position="193"/>
    </location>
</feature>
<dbReference type="GO" id="GO:0010228">
    <property type="term" value="P:vegetative to reproductive phase transition of meristem"/>
    <property type="evidence" value="ECO:0007669"/>
    <property type="project" value="UniProtKB-ARBA"/>
</dbReference>
<feature type="domain" description="RING-type" evidence="11">
    <location>
        <begin position="555"/>
        <end position="596"/>
    </location>
</feature>
<keyword evidence="5" id="KW-0479">Metal-binding</keyword>
<evidence type="ECO:0000256" key="9">
    <source>
        <dbReference type="PROSITE-ProRule" id="PRU00175"/>
    </source>
</evidence>
<accession>A0A9P0YV67</accession>
<evidence type="ECO:0000256" key="10">
    <source>
        <dbReference type="SAM" id="MobiDB-lite"/>
    </source>
</evidence>
<evidence type="ECO:0000256" key="1">
    <source>
        <dbReference type="ARBA" id="ARBA00000900"/>
    </source>
</evidence>
<comment type="caution">
    <text evidence="12">The sequence shown here is derived from an EMBL/GenBank/DDBJ whole genome shotgun (WGS) entry which is preliminary data.</text>
</comment>
<dbReference type="AlphaFoldDB" id="A0A9P0YV67"/>
<gene>
    <name evidence="12" type="ORF">CEURO_LOCUS6583</name>
</gene>
<proteinExistence type="predicted"/>
<feature type="compositionally biased region" description="Low complexity" evidence="10">
    <location>
        <begin position="382"/>
        <end position="396"/>
    </location>
</feature>
<dbReference type="PANTHER" id="PTHR22937">
    <property type="entry name" value="E3 UBIQUITIN-PROTEIN LIGASE RNF165"/>
    <property type="match status" value="1"/>
</dbReference>
<evidence type="ECO:0000313" key="13">
    <source>
        <dbReference type="Proteomes" id="UP001152484"/>
    </source>
</evidence>
<comment type="catalytic activity">
    <reaction evidence="1">
        <text>S-ubiquitinyl-[E2 ubiquitin-conjugating enzyme]-L-cysteine + [acceptor protein]-L-lysine = [E2 ubiquitin-conjugating enzyme]-L-cysteine + N(6)-ubiquitinyl-[acceptor protein]-L-lysine.</text>
        <dbReference type="EC" id="2.3.2.27"/>
    </reaction>
</comment>
<keyword evidence="6 9" id="KW-0863">Zinc-finger</keyword>
<dbReference type="PANTHER" id="PTHR22937:SF224">
    <property type="entry name" value="E3 UBIQUITIN-PROTEIN LIGASE MBR1-RELATED"/>
    <property type="match status" value="1"/>
</dbReference>